<evidence type="ECO:0000259" key="3">
    <source>
        <dbReference type="Pfam" id="PF01612"/>
    </source>
</evidence>
<dbReference type="SUPFAM" id="SSF53098">
    <property type="entry name" value="Ribonuclease H-like"/>
    <property type="match status" value="1"/>
</dbReference>
<keyword evidence="1" id="KW-0540">Nuclease</keyword>
<dbReference type="PANTHER" id="PTHR13620:SF59">
    <property type="entry name" value="POLYNUCLEOTIDYL TRANSFERASE, RIBONUCLEASE H-LIKE SUPERFAMILY PROTEIN"/>
    <property type="match status" value="1"/>
</dbReference>
<evidence type="ECO:0000313" key="4">
    <source>
        <dbReference type="EMBL" id="KAK4415273.1"/>
    </source>
</evidence>
<dbReference type="InterPro" id="IPR036397">
    <property type="entry name" value="RNaseH_sf"/>
</dbReference>
<dbReference type="EMBL" id="JACGWO010000011">
    <property type="protein sequence ID" value="KAK4415273.1"/>
    <property type="molecule type" value="Genomic_DNA"/>
</dbReference>
<dbReference type="CDD" id="cd06141">
    <property type="entry name" value="WRN_exo"/>
    <property type="match status" value="1"/>
</dbReference>
<dbReference type="InterPro" id="IPR051132">
    <property type="entry name" value="3-5_Exonuclease_domain"/>
</dbReference>
<dbReference type="GO" id="GO:0005634">
    <property type="term" value="C:nucleus"/>
    <property type="evidence" value="ECO:0007669"/>
    <property type="project" value="TreeGrafter"/>
</dbReference>
<dbReference type="GO" id="GO:0008408">
    <property type="term" value="F:3'-5' exonuclease activity"/>
    <property type="evidence" value="ECO:0007669"/>
    <property type="project" value="InterPro"/>
</dbReference>
<comment type="caution">
    <text evidence="4">The sequence shown here is derived from an EMBL/GenBank/DDBJ whole genome shotgun (WGS) entry which is preliminary data.</text>
</comment>
<name>A0AAE1XPS4_9LAMI</name>
<dbReference type="Gene3D" id="3.30.420.10">
    <property type="entry name" value="Ribonuclease H-like superfamily/Ribonuclease H"/>
    <property type="match status" value="1"/>
</dbReference>
<reference evidence="4" key="1">
    <citation type="submission" date="2020-06" db="EMBL/GenBank/DDBJ databases">
        <authorList>
            <person name="Li T."/>
            <person name="Hu X."/>
            <person name="Zhang T."/>
            <person name="Song X."/>
            <person name="Zhang H."/>
            <person name="Dai N."/>
            <person name="Sheng W."/>
            <person name="Hou X."/>
            <person name="Wei L."/>
        </authorList>
    </citation>
    <scope>NUCLEOTIDE SEQUENCE</scope>
    <source>
        <strain evidence="4">3651</strain>
        <tissue evidence="4">Leaf</tissue>
    </source>
</reference>
<dbReference type="InterPro" id="IPR012337">
    <property type="entry name" value="RNaseH-like_sf"/>
</dbReference>
<dbReference type="PANTHER" id="PTHR13620">
    <property type="entry name" value="3-5 EXONUCLEASE"/>
    <property type="match status" value="1"/>
</dbReference>
<protein>
    <recommendedName>
        <fullName evidence="3">3'-5' exonuclease domain-containing protein</fullName>
    </recommendedName>
</protein>
<dbReference type="GO" id="GO:0003676">
    <property type="term" value="F:nucleic acid binding"/>
    <property type="evidence" value="ECO:0007669"/>
    <property type="project" value="InterPro"/>
</dbReference>
<keyword evidence="2" id="KW-0378">Hydrolase</keyword>
<proteinExistence type="predicted"/>
<dbReference type="Pfam" id="PF01612">
    <property type="entry name" value="DNA_pol_A_exo1"/>
    <property type="match status" value="1"/>
</dbReference>
<organism evidence="4 5">
    <name type="scientific">Sesamum alatum</name>
    <dbReference type="NCBI Taxonomy" id="300844"/>
    <lineage>
        <taxon>Eukaryota</taxon>
        <taxon>Viridiplantae</taxon>
        <taxon>Streptophyta</taxon>
        <taxon>Embryophyta</taxon>
        <taxon>Tracheophyta</taxon>
        <taxon>Spermatophyta</taxon>
        <taxon>Magnoliopsida</taxon>
        <taxon>eudicotyledons</taxon>
        <taxon>Gunneridae</taxon>
        <taxon>Pentapetalae</taxon>
        <taxon>asterids</taxon>
        <taxon>lamiids</taxon>
        <taxon>Lamiales</taxon>
        <taxon>Pedaliaceae</taxon>
        <taxon>Sesamum</taxon>
    </lineage>
</organism>
<accession>A0AAE1XPS4</accession>
<dbReference type="InterPro" id="IPR002562">
    <property type="entry name" value="3'-5'_exonuclease_dom"/>
</dbReference>
<dbReference type="GO" id="GO:0005737">
    <property type="term" value="C:cytoplasm"/>
    <property type="evidence" value="ECO:0007669"/>
    <property type="project" value="TreeGrafter"/>
</dbReference>
<gene>
    <name evidence="4" type="ORF">Salat_2634600</name>
</gene>
<feature type="domain" description="3'-5' exonuclease" evidence="3">
    <location>
        <begin position="148"/>
        <end position="278"/>
    </location>
</feature>
<keyword evidence="5" id="KW-1185">Reference proteome</keyword>
<dbReference type="AlphaFoldDB" id="A0AAE1XPS4"/>
<evidence type="ECO:0000256" key="1">
    <source>
        <dbReference type="ARBA" id="ARBA00022722"/>
    </source>
</evidence>
<dbReference type="Proteomes" id="UP001293254">
    <property type="component" value="Unassembled WGS sequence"/>
</dbReference>
<evidence type="ECO:0000313" key="5">
    <source>
        <dbReference type="Proteomes" id="UP001293254"/>
    </source>
</evidence>
<sequence length="285" mass="32055">MKTTGKINTSLLISPRVKQSNQQTAQIIPSAPRQSVTTVKSDCSSYAHPICNTATNPRSAIGGKAESSAMEYEPVQIHPHHSPNPSKQETFTVICHSHRVRTVVTAKAAVVRKWVHKIRYHHRHQLRHGRMVVGLGVQWVPGRNAPATLQLCVGHHCLIFQLTRAAHSPAVLRRFLSEPSVKFVGVWNYKDASMLRESKHRLHISQLVDVRDVASELRGCSRGASMERLAAKILGMDGVEKKEWVGRSDWDETWLSEEQVGYACVDAFLCFLMAKALRVWNWSED</sequence>
<evidence type="ECO:0000256" key="2">
    <source>
        <dbReference type="ARBA" id="ARBA00022801"/>
    </source>
</evidence>
<reference evidence="4" key="2">
    <citation type="journal article" date="2024" name="Plant">
        <title>Genomic evolution and insights into agronomic trait innovations of Sesamum species.</title>
        <authorList>
            <person name="Miao H."/>
            <person name="Wang L."/>
            <person name="Qu L."/>
            <person name="Liu H."/>
            <person name="Sun Y."/>
            <person name="Le M."/>
            <person name="Wang Q."/>
            <person name="Wei S."/>
            <person name="Zheng Y."/>
            <person name="Lin W."/>
            <person name="Duan Y."/>
            <person name="Cao H."/>
            <person name="Xiong S."/>
            <person name="Wang X."/>
            <person name="Wei L."/>
            <person name="Li C."/>
            <person name="Ma Q."/>
            <person name="Ju M."/>
            <person name="Zhao R."/>
            <person name="Li G."/>
            <person name="Mu C."/>
            <person name="Tian Q."/>
            <person name="Mei H."/>
            <person name="Zhang T."/>
            <person name="Gao T."/>
            <person name="Zhang H."/>
        </authorList>
    </citation>
    <scope>NUCLEOTIDE SEQUENCE</scope>
    <source>
        <strain evidence="4">3651</strain>
    </source>
</reference>
<dbReference type="GO" id="GO:0006139">
    <property type="term" value="P:nucleobase-containing compound metabolic process"/>
    <property type="evidence" value="ECO:0007669"/>
    <property type="project" value="InterPro"/>
</dbReference>